<evidence type="ECO:0000256" key="2">
    <source>
        <dbReference type="ARBA" id="ARBA00022692"/>
    </source>
</evidence>
<feature type="transmembrane region" description="Helical" evidence="5">
    <location>
        <begin position="278"/>
        <end position="302"/>
    </location>
</feature>
<sequence length="336" mass="38496">MALNETFTYDTEIRINESYIVIAVQNMAILIPGLFLNILILVVCLRPNKMPARFRLIVLGTTICNFTGMIFSMIFMTFYIYHYVSQTPSTFFWCGLWRRAATYMSLPSMNIVIVTSIDRYLHICRNIRVRESRIVLSYIVLHVIAIFSVLVHIAYGGVSHEISCGPTISAPRYFHVFISFLWFTSIVVAFGFALKTMMYLVNYERANKISGNFLRTGSWKEVLGRRPTVKRRIGQREVHVQKSIIMGIFIQGVLPLITVVMAATLVVNIFQLGRDLSFGYYMLFGFLYYSYYILSPLMSIIFGGPLRRAIVDCFKPSYEKLKLSTGTTNKSQIVAV</sequence>
<dbReference type="PROSITE" id="PS50262">
    <property type="entry name" value="G_PROTEIN_RECEP_F1_2"/>
    <property type="match status" value="1"/>
</dbReference>
<keyword evidence="4 5" id="KW-0472">Membrane</keyword>
<feature type="domain" description="G-protein coupled receptors family 1 profile" evidence="6">
    <location>
        <begin position="36"/>
        <end position="299"/>
    </location>
</feature>
<gene>
    <name evidence="7" type="ORF">L596_023277</name>
</gene>
<keyword evidence="8" id="KW-1185">Reference proteome</keyword>
<reference evidence="7 8" key="2">
    <citation type="journal article" date="2019" name="G3 (Bethesda)">
        <title>Hybrid Assembly of the Genome of the Entomopathogenic Nematode Steinernema carpocapsae Identifies the X-Chromosome.</title>
        <authorList>
            <person name="Serra L."/>
            <person name="Macchietto M."/>
            <person name="Macias-Munoz A."/>
            <person name="McGill C.J."/>
            <person name="Rodriguez I.M."/>
            <person name="Rodriguez B."/>
            <person name="Murad R."/>
            <person name="Mortazavi A."/>
        </authorList>
    </citation>
    <scope>NUCLEOTIDE SEQUENCE [LARGE SCALE GENOMIC DNA]</scope>
    <source>
        <strain evidence="7 8">ALL</strain>
    </source>
</reference>
<keyword evidence="3 5" id="KW-1133">Transmembrane helix</keyword>
<dbReference type="PANTHER" id="PTHR38614">
    <property type="entry name" value="PROTEIN CBG09954"/>
    <property type="match status" value="1"/>
</dbReference>
<reference evidence="7 8" key="1">
    <citation type="journal article" date="2015" name="Genome Biol.">
        <title>Comparative genomics of Steinernema reveals deeply conserved gene regulatory networks.</title>
        <authorList>
            <person name="Dillman A.R."/>
            <person name="Macchietto M."/>
            <person name="Porter C.F."/>
            <person name="Rogers A."/>
            <person name="Williams B."/>
            <person name="Antoshechkin I."/>
            <person name="Lee M.M."/>
            <person name="Goodwin Z."/>
            <person name="Lu X."/>
            <person name="Lewis E.E."/>
            <person name="Goodrich-Blair H."/>
            <person name="Stock S.P."/>
            <person name="Adams B.J."/>
            <person name="Sternberg P.W."/>
            <person name="Mortazavi A."/>
        </authorList>
    </citation>
    <scope>NUCLEOTIDE SEQUENCE [LARGE SCALE GENOMIC DNA]</scope>
    <source>
        <strain evidence="7 8">ALL</strain>
    </source>
</reference>
<evidence type="ECO:0000256" key="5">
    <source>
        <dbReference type="SAM" id="Phobius"/>
    </source>
</evidence>
<organism evidence="7 8">
    <name type="scientific">Steinernema carpocapsae</name>
    <name type="common">Entomopathogenic nematode</name>
    <dbReference type="NCBI Taxonomy" id="34508"/>
    <lineage>
        <taxon>Eukaryota</taxon>
        <taxon>Metazoa</taxon>
        <taxon>Ecdysozoa</taxon>
        <taxon>Nematoda</taxon>
        <taxon>Chromadorea</taxon>
        <taxon>Rhabditida</taxon>
        <taxon>Tylenchina</taxon>
        <taxon>Panagrolaimomorpha</taxon>
        <taxon>Strongyloidoidea</taxon>
        <taxon>Steinernematidae</taxon>
        <taxon>Steinernema</taxon>
    </lineage>
</organism>
<evidence type="ECO:0000313" key="8">
    <source>
        <dbReference type="Proteomes" id="UP000298663"/>
    </source>
</evidence>
<keyword evidence="2 5" id="KW-0812">Transmembrane</keyword>
<feature type="transmembrane region" description="Helical" evidence="5">
    <location>
        <begin position="56"/>
        <end position="81"/>
    </location>
</feature>
<dbReference type="Gene3D" id="1.20.1070.10">
    <property type="entry name" value="Rhodopsin 7-helix transmembrane proteins"/>
    <property type="match status" value="1"/>
</dbReference>
<dbReference type="SUPFAM" id="SSF81321">
    <property type="entry name" value="Family A G protein-coupled receptor-like"/>
    <property type="match status" value="1"/>
</dbReference>
<accession>A0A4U5MD62</accession>
<comment type="subcellular location">
    <subcellularLocation>
        <location evidence="1">Membrane</location>
    </subcellularLocation>
</comment>
<feature type="transmembrane region" description="Helical" evidence="5">
    <location>
        <begin position="20"/>
        <end position="44"/>
    </location>
</feature>
<feature type="transmembrane region" description="Helical" evidence="5">
    <location>
        <begin position="133"/>
        <end position="153"/>
    </location>
</feature>
<dbReference type="InterPro" id="IPR000276">
    <property type="entry name" value="GPCR_Rhodpsn"/>
</dbReference>
<feature type="transmembrane region" description="Helical" evidence="5">
    <location>
        <begin position="244"/>
        <end position="272"/>
    </location>
</feature>
<dbReference type="GO" id="GO:0004930">
    <property type="term" value="F:G protein-coupled receptor activity"/>
    <property type="evidence" value="ECO:0007669"/>
    <property type="project" value="InterPro"/>
</dbReference>
<name>A0A4U5MD62_STECR</name>
<dbReference type="InterPro" id="IPR010601">
    <property type="entry name" value="DUF1182"/>
</dbReference>
<comment type="caution">
    <text evidence="7">The sequence shown here is derived from an EMBL/GenBank/DDBJ whole genome shotgun (WGS) entry which is preliminary data.</text>
</comment>
<evidence type="ECO:0000256" key="1">
    <source>
        <dbReference type="ARBA" id="ARBA00004370"/>
    </source>
</evidence>
<dbReference type="PANTHER" id="PTHR38614:SF1">
    <property type="entry name" value="G_PROTEIN_RECEP_F1_2 DOMAIN-CONTAINING PROTEIN"/>
    <property type="match status" value="1"/>
</dbReference>
<protein>
    <recommendedName>
        <fullName evidence="6">G-protein coupled receptors family 1 profile domain-containing protein</fullName>
    </recommendedName>
</protein>
<feature type="transmembrane region" description="Helical" evidence="5">
    <location>
        <begin position="173"/>
        <end position="194"/>
    </location>
</feature>
<dbReference type="Pfam" id="PF00001">
    <property type="entry name" value="7tm_1"/>
    <property type="match status" value="1"/>
</dbReference>
<dbReference type="Proteomes" id="UP000298663">
    <property type="component" value="Unassembled WGS sequence"/>
</dbReference>
<evidence type="ECO:0000313" key="7">
    <source>
        <dbReference type="EMBL" id="TKR67070.1"/>
    </source>
</evidence>
<dbReference type="GO" id="GO:0016020">
    <property type="term" value="C:membrane"/>
    <property type="evidence" value="ECO:0007669"/>
    <property type="project" value="UniProtKB-SubCell"/>
</dbReference>
<dbReference type="InterPro" id="IPR017452">
    <property type="entry name" value="GPCR_Rhodpsn_7TM"/>
</dbReference>
<evidence type="ECO:0000259" key="6">
    <source>
        <dbReference type="PROSITE" id="PS50262"/>
    </source>
</evidence>
<evidence type="ECO:0000256" key="4">
    <source>
        <dbReference type="ARBA" id="ARBA00023136"/>
    </source>
</evidence>
<dbReference type="AlphaFoldDB" id="A0A4U5MD62"/>
<evidence type="ECO:0000256" key="3">
    <source>
        <dbReference type="ARBA" id="ARBA00022989"/>
    </source>
</evidence>
<proteinExistence type="predicted"/>
<dbReference type="EMBL" id="AZBU02000008">
    <property type="protein sequence ID" value="TKR67070.1"/>
    <property type="molecule type" value="Genomic_DNA"/>
</dbReference>
<dbReference type="PRINTS" id="PR00237">
    <property type="entry name" value="GPCRRHODOPSN"/>
</dbReference>
<dbReference type="OrthoDB" id="10359393at2759"/>
<feature type="transmembrane region" description="Helical" evidence="5">
    <location>
        <begin position="101"/>
        <end position="121"/>
    </location>
</feature>